<organism evidence="1 2">
    <name type="scientific">Chrysosporum bergii ANA360D</name>
    <dbReference type="NCBI Taxonomy" id="617107"/>
    <lineage>
        <taxon>Bacteria</taxon>
        <taxon>Bacillati</taxon>
        <taxon>Cyanobacteriota</taxon>
        <taxon>Cyanophyceae</taxon>
        <taxon>Nostocales</taxon>
        <taxon>Nodulariaceae</taxon>
        <taxon>Chrysosporum</taxon>
    </lineage>
</organism>
<evidence type="ECO:0000313" key="2">
    <source>
        <dbReference type="Proteomes" id="UP001159387"/>
    </source>
</evidence>
<comment type="caution">
    <text evidence="1">The sequence shown here is derived from an EMBL/GenBank/DDBJ whole genome shotgun (WGS) entry which is preliminary data.</text>
</comment>
<reference evidence="1 2" key="1">
    <citation type="journal article" date="2023" name="J. Phycol.">
        <title>Chrysosporum ovalisporum is synonymous with the true-branching cyanobacterium Umezakia natans (Nostocales/Aphanizomenonaceae).</title>
        <authorList>
            <person name="McGregor G.B."/>
            <person name="Sendall B.C."/>
            <person name="Niiyama Y."/>
            <person name="Tuji A."/>
            <person name="Willis A."/>
        </authorList>
    </citation>
    <scope>NUCLEOTIDE SEQUENCE [LARGE SCALE GENOMIC DNA]</scope>
    <source>
        <strain evidence="1 2">ANA360D</strain>
    </source>
</reference>
<sequence length="42" mass="4644">MPVATALFLSVVFWDNWAIAAIETANCNFGKGLMAFFSGYLR</sequence>
<keyword evidence="2" id="KW-1185">Reference proteome</keyword>
<proteinExistence type="predicted"/>
<gene>
    <name evidence="1" type="ORF">NWP17_06135</name>
</gene>
<dbReference type="RefSeq" id="WP_280654029.1">
    <property type="nucleotide sequence ID" value="NZ_JANQDH010000040.1"/>
</dbReference>
<protein>
    <submittedName>
        <fullName evidence="1">Uncharacterized protein</fullName>
    </submittedName>
</protein>
<evidence type="ECO:0000313" key="1">
    <source>
        <dbReference type="EMBL" id="MDH6060018.1"/>
    </source>
</evidence>
<dbReference type="EMBL" id="JANQDH010000040">
    <property type="protein sequence ID" value="MDH6060018.1"/>
    <property type="molecule type" value="Genomic_DNA"/>
</dbReference>
<dbReference type="AlphaFoldDB" id="A0AA43GSB0"/>
<accession>A0AA43GSB0</accession>
<name>A0AA43GSB0_9CYAN</name>
<dbReference type="Proteomes" id="UP001159387">
    <property type="component" value="Unassembled WGS sequence"/>
</dbReference>